<keyword evidence="9" id="KW-1185">Reference proteome</keyword>
<proteinExistence type="predicted"/>
<feature type="transmembrane region" description="Helical" evidence="6">
    <location>
        <begin position="1798"/>
        <end position="1825"/>
    </location>
</feature>
<evidence type="ECO:0000256" key="2">
    <source>
        <dbReference type="ARBA" id="ARBA00022771"/>
    </source>
</evidence>
<dbReference type="InterPro" id="IPR045841">
    <property type="entry name" value="E3_UBR4_N"/>
</dbReference>
<keyword evidence="1" id="KW-0479">Metal-binding</keyword>
<gene>
    <name evidence="8" type="primary">UBR4</name>
    <name evidence="8" type="ORF">EVAR_90601_1</name>
</gene>
<reference evidence="8 9" key="1">
    <citation type="journal article" date="2019" name="Commun. Biol.">
        <title>The bagworm genome reveals a unique fibroin gene that provides high tensile strength.</title>
        <authorList>
            <person name="Kono N."/>
            <person name="Nakamura H."/>
            <person name="Ohtoshi R."/>
            <person name="Tomita M."/>
            <person name="Numata K."/>
            <person name="Arakawa K."/>
        </authorList>
    </citation>
    <scope>NUCLEOTIDE SEQUENCE [LARGE SCALE GENOMIC DNA]</scope>
</reference>
<dbReference type="Pfam" id="PF19423">
    <property type="entry name" value="E3_UBR4_N"/>
    <property type="match status" value="3"/>
</dbReference>
<dbReference type="InterPro" id="IPR036322">
    <property type="entry name" value="WD40_repeat_dom_sf"/>
</dbReference>
<dbReference type="InterPro" id="IPR015943">
    <property type="entry name" value="WD40/YVTN_repeat-like_dom_sf"/>
</dbReference>
<sequence>MASLHPKDEENEQQTANLVESALSLYNTVGDIFKQSTRAGGYVYQNHLMIGCWILTCGLHHALAGAPCPTTTTAKSPAKTPSRPYNLTKMQQGLGVVWVALGGRCLAWAGALLADARLEALSCSDVVSGGPAPLHILHQHTAHQRALRIAAAAPLHQLLVALGVVCYRKATNLKRAVVQKHQDADPDRSDSTVYFQDMILCSEDSETDDEDSEPLFGLWFESTLVAPDAIDSNSALRAATANENADSTDTPAKSHGVIVPDKAEPYSYITLATEVFVLLNNEIIIEGSERLGQNSLQLHDAHVALLAALAKDLDRETARTDTGTISSCFCARLGALYADFSSALVRYLHNLVGASAFASLQPALHQHLLSGGSERTNMTPLQVGCRVVKLLGGMVLSKPAAERENSILAMWHKIVNTLQECALQSAPSQDHDYEDLNVEHAQLLVYLFHSLTLMQKKSVLLMASNAIIKVVETLSVNDRKRASTLAPHQLMLITRLMLLLEYLMKHLYDAPQSLLQQIEWNLVIAPGLASRPPSSTNGSYSSPLPKARIYCAVPDIEEAYRRQSQDETSMRPKFYALTNAEINNQENPKFDGLACNFVLGTPHKLKYPVLLDALLSLLHSACVCDNPQYHSSPAALAAAHYCYQTAWRLVVSMPPATPHMDKLQAGTAADLPSPLPLHALIWAPRAENKVFNPWLKDALVKQGMYTQFIPISEGGLPSLLDVISCDSALARLQVCLADASSTTEAHQFMPELLSLLEAVIECCRVSAAIELESLIEGAPTSESPSEFAVSQARMQVCATSGPLAGGGPSAPPILGAWLRAQLPANASAALDRLALPPPLASRNFPKYASDIIPSESAVLNLVASHCELISANSKYALGPSLRMLGYSTAKLLEIGACQLADSPVLHKRTLDLIVPALTDCRLEFMTEPLTTTFNTLVPQLQQGEQLIHEHILKTTYVVLVDHLQPSTEKTLRHMVKYWEKILDRPAGRLAYESVFAENSSYWLGKILLSAPNARNPYGERVIKLFIKIFSGCESSELSSALCISVCKFIGIADQQKLGTLLAHICMGTPVTGNSNGAVGTANESPTETELPTPTSTAPEGANNPASVALRNALRSVFRTETDSTSRNDTPAQPRNDTPAQQRAESQEFPVFDTPSPAPRAQSDTAQQSGNSESCSWSDGSKDSVGAAAPSTVPPENATPLGDANDDNSALLGAICKHVVMHCSEDVSERLLVTLIRVCGENIPAPLLVREMCRLADAHAGADHRHLFPAAVGWLASCVDNLSGQEILDKLEEGQVDGTLAPHLESACVLLSYLADALHAIGTSQPQAWRSVSPTWESPSDLGFDLDYTDEQQDDDDTSADDSDEDAMLQYKLCTFTVTQREFMNQHWYHCHTCKMVDGVGVCTVCARVCHRGHDVSYAKFGNFFCDCGAKPDSSCQALVKRSVTLGGGRNGNEEAQPAPSLRRRPSSPAPPALMAPPRRPVLAANIQGCRAFLTSYNGWPACMERVRRLLDAISGPVRAACERGAAVGAHGRAQRALAQLHLGEKRFTHTDNLMLPTLGSQEGAFENVRMSYTGENGQTIRQLMSAHKLRRVAMCCLASPQGRRQHLAVSHEKGKITVLQLSALLKQADSSKHKLTLTRLSSAPIPFTVLSLSGNPWNEDLLAVCGLKECHVLTFNSGGAVADHLVLTTGLEANNYIIKAIWLPGSQTQLALVTSDFVKIFDLSDNLNDPVHHFLVPSGKVRDVTFVHQEDTMHMLCMSSAGHIYWQPMTEESRATLGTFYVTNTLEVLHPEIQVFRYLFFCMCLFFFFSMIIIFGDNAIGFILAKNL</sequence>
<dbReference type="SUPFAM" id="SSF50978">
    <property type="entry name" value="WD40 repeat-like"/>
    <property type="match status" value="1"/>
</dbReference>
<feature type="zinc finger region" description="UBR-type" evidence="4">
    <location>
        <begin position="1371"/>
        <end position="1440"/>
    </location>
</feature>
<keyword evidence="2" id="KW-0863">Zinc-finger</keyword>
<evidence type="ECO:0000256" key="4">
    <source>
        <dbReference type="PROSITE-ProRule" id="PRU00508"/>
    </source>
</evidence>
<dbReference type="InterPro" id="IPR016024">
    <property type="entry name" value="ARM-type_fold"/>
</dbReference>
<feature type="region of interest" description="Disordered" evidence="5">
    <location>
        <begin position="1446"/>
        <end position="1476"/>
    </location>
</feature>
<evidence type="ECO:0000259" key="7">
    <source>
        <dbReference type="PROSITE" id="PS51157"/>
    </source>
</evidence>
<feature type="compositionally biased region" description="Polar residues" evidence="5">
    <location>
        <begin position="1161"/>
        <end position="1178"/>
    </location>
</feature>
<evidence type="ECO:0000256" key="5">
    <source>
        <dbReference type="SAM" id="MobiDB-lite"/>
    </source>
</evidence>
<keyword evidence="6" id="KW-0472">Membrane</keyword>
<dbReference type="GO" id="GO:0008270">
    <property type="term" value="F:zinc ion binding"/>
    <property type="evidence" value="ECO:0007669"/>
    <property type="project" value="UniProtKB-KW"/>
</dbReference>
<dbReference type="SMART" id="SM00396">
    <property type="entry name" value="ZnF_UBR1"/>
    <property type="match status" value="1"/>
</dbReference>
<dbReference type="OrthoDB" id="30336at2759"/>
<dbReference type="PROSITE" id="PS51157">
    <property type="entry name" value="ZF_UBR"/>
    <property type="match status" value="1"/>
</dbReference>
<feature type="compositionally biased region" description="Polar residues" evidence="5">
    <location>
        <begin position="1126"/>
        <end position="1143"/>
    </location>
</feature>
<dbReference type="Pfam" id="PF02207">
    <property type="entry name" value="zf-UBR"/>
    <property type="match status" value="1"/>
</dbReference>
<dbReference type="SUPFAM" id="SSF48371">
    <property type="entry name" value="ARM repeat"/>
    <property type="match status" value="1"/>
</dbReference>
<keyword evidence="6" id="KW-0812">Transmembrane</keyword>
<evidence type="ECO:0000256" key="1">
    <source>
        <dbReference type="ARBA" id="ARBA00022723"/>
    </source>
</evidence>
<dbReference type="Gene3D" id="2.130.10.10">
    <property type="entry name" value="YVTN repeat-like/Quinoprotein amine dehydrogenase"/>
    <property type="match status" value="1"/>
</dbReference>
<dbReference type="PANTHER" id="PTHR21725">
    <property type="entry name" value="E3 UBIQUITIN-PROTEIN LIGASE UBR4"/>
    <property type="match status" value="1"/>
</dbReference>
<evidence type="ECO:0000256" key="3">
    <source>
        <dbReference type="ARBA" id="ARBA00022833"/>
    </source>
</evidence>
<evidence type="ECO:0000313" key="8">
    <source>
        <dbReference type="EMBL" id="GBP77378.1"/>
    </source>
</evidence>
<dbReference type="InterPro" id="IPR047509">
    <property type="entry name" value="UBR4-like_UBR-box"/>
</dbReference>
<dbReference type="Proteomes" id="UP000299102">
    <property type="component" value="Unassembled WGS sequence"/>
</dbReference>
<dbReference type="InterPro" id="IPR045189">
    <property type="entry name" value="UBR4-like"/>
</dbReference>
<dbReference type="PANTHER" id="PTHR21725:SF1">
    <property type="entry name" value="E3 UBIQUITIN-PROTEIN LIGASE UBR4"/>
    <property type="match status" value="1"/>
</dbReference>
<dbReference type="STRING" id="151549.A0A4C1YMK9"/>
<feature type="region of interest" description="Disordered" evidence="5">
    <location>
        <begin position="1119"/>
        <end position="1204"/>
    </location>
</feature>
<evidence type="ECO:0000256" key="6">
    <source>
        <dbReference type="SAM" id="Phobius"/>
    </source>
</evidence>
<name>A0A4C1YMK9_EUMVA</name>
<dbReference type="CDD" id="cd19680">
    <property type="entry name" value="UBR-box_UBR4"/>
    <property type="match status" value="1"/>
</dbReference>
<comment type="caution">
    <text evidence="8">The sequence shown here is derived from an EMBL/GenBank/DDBJ whole genome shotgun (WGS) entry which is preliminary data.</text>
</comment>
<protein>
    <submittedName>
        <fullName evidence="8">E3 ubiquitin-protein ligase UBR4</fullName>
    </submittedName>
</protein>
<evidence type="ECO:0000313" key="9">
    <source>
        <dbReference type="Proteomes" id="UP000299102"/>
    </source>
</evidence>
<keyword evidence="6" id="KW-1133">Transmembrane helix</keyword>
<organism evidence="8 9">
    <name type="scientific">Eumeta variegata</name>
    <name type="common">Bagworm moth</name>
    <name type="synonym">Eumeta japonica</name>
    <dbReference type="NCBI Taxonomy" id="151549"/>
    <lineage>
        <taxon>Eukaryota</taxon>
        <taxon>Metazoa</taxon>
        <taxon>Ecdysozoa</taxon>
        <taxon>Arthropoda</taxon>
        <taxon>Hexapoda</taxon>
        <taxon>Insecta</taxon>
        <taxon>Pterygota</taxon>
        <taxon>Neoptera</taxon>
        <taxon>Endopterygota</taxon>
        <taxon>Lepidoptera</taxon>
        <taxon>Glossata</taxon>
        <taxon>Ditrysia</taxon>
        <taxon>Tineoidea</taxon>
        <taxon>Psychidae</taxon>
        <taxon>Oiketicinae</taxon>
        <taxon>Eumeta</taxon>
    </lineage>
</organism>
<feature type="compositionally biased region" description="Low complexity" evidence="5">
    <location>
        <begin position="1083"/>
        <end position="1099"/>
    </location>
</feature>
<feature type="compositionally biased region" description="Pro residues" evidence="5">
    <location>
        <begin position="1467"/>
        <end position="1476"/>
    </location>
</feature>
<dbReference type="InterPro" id="IPR003126">
    <property type="entry name" value="Znf_UBR"/>
</dbReference>
<dbReference type="EMBL" id="BGZK01001329">
    <property type="protein sequence ID" value="GBP77378.1"/>
    <property type="molecule type" value="Genomic_DNA"/>
</dbReference>
<feature type="region of interest" description="Disordered" evidence="5">
    <location>
        <begin position="1072"/>
        <end position="1104"/>
    </location>
</feature>
<keyword evidence="3" id="KW-0862">Zinc</keyword>
<accession>A0A4C1YMK9</accession>
<feature type="domain" description="UBR-type" evidence="7">
    <location>
        <begin position="1371"/>
        <end position="1440"/>
    </location>
</feature>